<gene>
    <name evidence="1" type="ORF">HKBW3S09_01420</name>
</gene>
<sequence length="116" mass="13491">YWSLIGWMNDLETRIRFRASESKTCLLCGKTSRLLFDLKPWNETLHRALTGVSNRQTWENFSHAAGFIKERPDPPLLVASTLLVPGYVDYNLTLFPHSIELYCFLTKIGLYEGWYS</sequence>
<evidence type="ECO:0000313" key="1">
    <source>
        <dbReference type="EMBL" id="GFP23954.1"/>
    </source>
</evidence>
<dbReference type="Gene3D" id="3.80.30.10">
    <property type="entry name" value="pyruvate-formate lyase- activating enzyme"/>
    <property type="match status" value="1"/>
</dbReference>
<organism evidence="1 2">
    <name type="scientific">Candidatus Hakubella thermalkaliphila</name>
    <dbReference type="NCBI Taxonomy" id="2754717"/>
    <lineage>
        <taxon>Bacteria</taxon>
        <taxon>Bacillati</taxon>
        <taxon>Actinomycetota</taxon>
        <taxon>Actinomycetota incertae sedis</taxon>
        <taxon>Candidatus Hakubellales</taxon>
        <taxon>Candidatus Hakubellaceae</taxon>
        <taxon>Candidatus Hakubella</taxon>
    </lineage>
</organism>
<dbReference type="AlphaFoldDB" id="A0A6V8NWW2"/>
<evidence type="ECO:0000313" key="2">
    <source>
        <dbReference type="Proteomes" id="UP000585609"/>
    </source>
</evidence>
<dbReference type="Proteomes" id="UP000585609">
    <property type="component" value="Unassembled WGS sequence"/>
</dbReference>
<protein>
    <submittedName>
        <fullName evidence="1">Pyruvate formate lyase activating enzyme</fullName>
    </submittedName>
</protein>
<keyword evidence="1" id="KW-0670">Pyruvate</keyword>
<accession>A0A6V8NWW2</accession>
<reference evidence="1 2" key="1">
    <citation type="journal article" date="2020" name="Front. Microbiol.">
        <title>Single-cell genomics of novel Actinobacteria with the Wood-Ljungdahl pathway discovered in a serpentinizing system.</title>
        <authorList>
            <person name="Merino N."/>
            <person name="Kawai M."/>
            <person name="Boyd E.S."/>
            <person name="Colman D.R."/>
            <person name="McGlynn S.E."/>
            <person name="Nealson K.H."/>
            <person name="Kurokawa K."/>
            <person name="Hongoh Y."/>
        </authorList>
    </citation>
    <scope>NUCLEOTIDE SEQUENCE [LARGE SCALE GENOMIC DNA]</scope>
    <source>
        <strain evidence="1 2">S09_30</strain>
    </source>
</reference>
<dbReference type="GO" id="GO:0016829">
    <property type="term" value="F:lyase activity"/>
    <property type="evidence" value="ECO:0007669"/>
    <property type="project" value="UniProtKB-KW"/>
</dbReference>
<comment type="caution">
    <text evidence="1">The sequence shown here is derived from an EMBL/GenBank/DDBJ whole genome shotgun (WGS) entry which is preliminary data.</text>
</comment>
<keyword evidence="1" id="KW-0456">Lyase</keyword>
<proteinExistence type="predicted"/>
<name>A0A6V8NWW2_9ACTN</name>
<dbReference type="EMBL" id="BLRW01000267">
    <property type="protein sequence ID" value="GFP23954.1"/>
    <property type="molecule type" value="Genomic_DNA"/>
</dbReference>
<feature type="non-terminal residue" evidence="1">
    <location>
        <position position="1"/>
    </location>
</feature>